<sequence length="426" mass="48431">MKINNLTQENILPVSKKRSSDKADTPQPAPAFQSKRKVIEEYLSFRFQFRYNVLNGRIEWGGKAKGNFEALEDYALNSIIRQIDNETGVATSPDKMKVILKSDFTPQYNPLHAYFQSLPTPQSSGAPTIKALAATVQTESNELFCLSLTRWLVASIANAFNPEGCQNQTCLVLTGTQGAFKTTWLNMLCPPDLLRYLFCGKINLESKDTLILLGEKFIVNLDDQLRSLNKRDGETVKTLITQGNITVRRPYDALSSELPRIASFLGSVNGNDFLTDPTGSRRFLPFEAFSIDIQTAQAIDINQVWAEAYQLFREGFTYWFTADETASLFANNENFQVDSPEYELLLEYYEPVENREWATAFLTSTAILANLEMYTRQKLRAKQLGEALRKLQFMRFNKKLGGSSPVHVWAVRERSDLERETKRTNL</sequence>
<gene>
    <name evidence="3" type="ORF">HH216_15055</name>
</gene>
<feature type="domain" description="Virulence-associated protein E-like" evidence="2">
    <location>
        <begin position="130"/>
        <end position="336"/>
    </location>
</feature>
<protein>
    <submittedName>
        <fullName evidence="3">Virulence protein</fullName>
    </submittedName>
</protein>
<reference evidence="3 4" key="1">
    <citation type="submission" date="2020-04" db="EMBL/GenBank/DDBJ databases">
        <title>Genome sequencing of novel species.</title>
        <authorList>
            <person name="Heo J."/>
            <person name="Kim S.-J."/>
            <person name="Kim J.-S."/>
            <person name="Hong S.-B."/>
            <person name="Kwon S.-W."/>
        </authorList>
    </citation>
    <scope>NUCLEOTIDE SEQUENCE [LARGE SCALE GENOMIC DNA]</scope>
    <source>
        <strain evidence="3 4">CJU-R4</strain>
    </source>
</reference>
<organism evidence="3 4">
    <name type="scientific">Spirosoma rhododendri</name>
    <dbReference type="NCBI Taxonomy" id="2728024"/>
    <lineage>
        <taxon>Bacteria</taxon>
        <taxon>Pseudomonadati</taxon>
        <taxon>Bacteroidota</taxon>
        <taxon>Cytophagia</taxon>
        <taxon>Cytophagales</taxon>
        <taxon>Cytophagaceae</taxon>
        <taxon>Spirosoma</taxon>
    </lineage>
</organism>
<dbReference type="EMBL" id="CP051677">
    <property type="protein sequence ID" value="QJD79588.1"/>
    <property type="molecule type" value="Genomic_DNA"/>
</dbReference>
<evidence type="ECO:0000256" key="1">
    <source>
        <dbReference type="SAM" id="MobiDB-lite"/>
    </source>
</evidence>
<dbReference type="InterPro" id="IPR007936">
    <property type="entry name" value="VapE-like_dom"/>
</dbReference>
<evidence type="ECO:0000313" key="4">
    <source>
        <dbReference type="Proteomes" id="UP000501128"/>
    </source>
</evidence>
<feature type="compositionally biased region" description="Polar residues" evidence="1">
    <location>
        <begin position="1"/>
        <end position="10"/>
    </location>
</feature>
<feature type="region of interest" description="Disordered" evidence="1">
    <location>
        <begin position="1"/>
        <end position="31"/>
    </location>
</feature>
<dbReference type="PANTHER" id="PTHR34985">
    <property type="entry name" value="SLR0554 PROTEIN"/>
    <property type="match status" value="1"/>
</dbReference>
<accession>A0A7L5DSN9</accession>
<name>A0A7L5DSN9_9BACT</name>
<dbReference type="Proteomes" id="UP000501128">
    <property type="component" value="Chromosome"/>
</dbReference>
<dbReference type="RefSeq" id="WP_169551552.1">
    <property type="nucleotide sequence ID" value="NZ_CP051677.1"/>
</dbReference>
<dbReference type="KEGG" id="srho:HH216_15055"/>
<keyword evidence="4" id="KW-1185">Reference proteome</keyword>
<dbReference type="PANTHER" id="PTHR34985:SF1">
    <property type="entry name" value="SLR0554 PROTEIN"/>
    <property type="match status" value="1"/>
</dbReference>
<evidence type="ECO:0000259" key="2">
    <source>
        <dbReference type="Pfam" id="PF05272"/>
    </source>
</evidence>
<evidence type="ECO:0000313" key="3">
    <source>
        <dbReference type="EMBL" id="QJD79588.1"/>
    </source>
</evidence>
<dbReference type="AlphaFoldDB" id="A0A7L5DSN9"/>
<dbReference type="Pfam" id="PF05272">
    <property type="entry name" value="VapE-like_dom"/>
    <property type="match status" value="1"/>
</dbReference>
<proteinExistence type="predicted"/>